<proteinExistence type="predicted"/>
<dbReference type="SUPFAM" id="SSF51556">
    <property type="entry name" value="Metallo-dependent hydrolases"/>
    <property type="match status" value="1"/>
</dbReference>
<accession>A0A558A5G6</accession>
<keyword evidence="4" id="KW-1185">Reference proteome</keyword>
<comment type="caution">
    <text evidence="3">The sequence shown here is derived from an EMBL/GenBank/DDBJ whole genome shotgun (WGS) entry which is preliminary data.</text>
</comment>
<dbReference type="PANTHER" id="PTHR21240:SF30">
    <property type="entry name" value="AMIDOHYDROLASE-RELATED DOMAIN-CONTAINING PROTEIN-RELATED"/>
    <property type="match status" value="1"/>
</dbReference>
<evidence type="ECO:0000313" key="4">
    <source>
        <dbReference type="Proteomes" id="UP000318578"/>
    </source>
</evidence>
<dbReference type="InterPro" id="IPR032465">
    <property type="entry name" value="ACMSD"/>
</dbReference>
<organism evidence="3 4">
    <name type="scientific">Amycolatopsis acidiphila</name>
    <dbReference type="NCBI Taxonomy" id="715473"/>
    <lineage>
        <taxon>Bacteria</taxon>
        <taxon>Bacillati</taxon>
        <taxon>Actinomycetota</taxon>
        <taxon>Actinomycetes</taxon>
        <taxon>Pseudonocardiales</taxon>
        <taxon>Pseudonocardiaceae</taxon>
        <taxon>Amycolatopsis</taxon>
    </lineage>
</organism>
<evidence type="ECO:0000256" key="1">
    <source>
        <dbReference type="ARBA" id="ARBA00023239"/>
    </source>
</evidence>
<dbReference type="Pfam" id="PF04909">
    <property type="entry name" value="Amidohydro_2"/>
    <property type="match status" value="1"/>
</dbReference>
<keyword evidence="3" id="KW-0378">Hydrolase</keyword>
<dbReference type="PANTHER" id="PTHR21240">
    <property type="entry name" value="2-AMINO-3-CARBOXYLMUCONATE-6-SEMIALDEHYDE DECARBOXYLASE"/>
    <property type="match status" value="1"/>
</dbReference>
<dbReference type="Proteomes" id="UP000318578">
    <property type="component" value="Unassembled WGS sequence"/>
</dbReference>
<dbReference type="RefSeq" id="WP_144642152.1">
    <property type="nucleotide sequence ID" value="NZ_BNAX01000001.1"/>
</dbReference>
<dbReference type="OrthoDB" id="8673173at2"/>
<dbReference type="AlphaFoldDB" id="A0A558A5G6"/>
<dbReference type="InterPro" id="IPR006680">
    <property type="entry name" value="Amidohydro-rel"/>
</dbReference>
<reference evidence="3 4" key="1">
    <citation type="submission" date="2019-07" db="EMBL/GenBank/DDBJ databases">
        <title>New species of Amycolatopsis and Streptomyces.</title>
        <authorList>
            <person name="Duangmal K."/>
            <person name="Teo W.F.A."/>
            <person name="Lipun K."/>
        </authorList>
    </citation>
    <scope>NUCLEOTIDE SEQUENCE [LARGE SCALE GENOMIC DNA]</scope>
    <source>
        <strain evidence="3 4">JCM 30562</strain>
    </source>
</reference>
<dbReference type="Gene3D" id="3.20.20.140">
    <property type="entry name" value="Metal-dependent hydrolases"/>
    <property type="match status" value="1"/>
</dbReference>
<dbReference type="GO" id="GO:0019748">
    <property type="term" value="P:secondary metabolic process"/>
    <property type="evidence" value="ECO:0007669"/>
    <property type="project" value="TreeGrafter"/>
</dbReference>
<name>A0A558A5G6_9PSEU</name>
<dbReference type="GO" id="GO:0005829">
    <property type="term" value="C:cytosol"/>
    <property type="evidence" value="ECO:0007669"/>
    <property type="project" value="TreeGrafter"/>
</dbReference>
<protein>
    <submittedName>
        <fullName evidence="3">Amidohydrolase</fullName>
    </submittedName>
</protein>
<evidence type="ECO:0000313" key="3">
    <source>
        <dbReference type="EMBL" id="TVT19517.1"/>
    </source>
</evidence>
<dbReference type="EMBL" id="VJZA01000046">
    <property type="protein sequence ID" value="TVT19517.1"/>
    <property type="molecule type" value="Genomic_DNA"/>
</dbReference>
<evidence type="ECO:0000259" key="2">
    <source>
        <dbReference type="Pfam" id="PF04909"/>
    </source>
</evidence>
<dbReference type="InterPro" id="IPR032466">
    <property type="entry name" value="Metal_Hydrolase"/>
</dbReference>
<sequence length="359" mass="39995">MTDTSPLTTGGEIGYLRIATEEAYGPPELFDLYRKLLETTDDIGFRSLMGHYLTSDAERPRFVRDRLQDAGEKRLSEMDAAGVDHAVLALTSPGTQVLADDDAREIATITNDRIAEATATYPARFSGLAAVGFGDVPAAVKELDRAVSSLGLKGLICNSHIKGHYLDEARFFPLLEALESLGVPLYLHPNTPNNDMIKPLYEAGLDGAIFGFGLETAMHLLRMITAGVFDRFPRLKVVVGHLGEALPYWLYRLDYMHAGQVKANRYEAIKPLELKISEYFRRNIWLTTSGMPWAPTIMYAREVVGADRVMYAMDYPYEYVPDEVRMQDALPLEPAELKQFYQDIAIEVFGLDEAVLTGG</sequence>
<feature type="domain" description="Amidohydrolase-related" evidence="2">
    <location>
        <begin position="75"/>
        <end position="351"/>
    </location>
</feature>
<gene>
    <name evidence="3" type="ORF">FNH06_24085</name>
</gene>
<keyword evidence="1" id="KW-0456">Lyase</keyword>
<dbReference type="GO" id="GO:0016787">
    <property type="term" value="F:hydrolase activity"/>
    <property type="evidence" value="ECO:0007669"/>
    <property type="project" value="UniProtKB-KW"/>
</dbReference>
<dbReference type="GO" id="GO:0016831">
    <property type="term" value="F:carboxy-lyase activity"/>
    <property type="evidence" value="ECO:0007669"/>
    <property type="project" value="InterPro"/>
</dbReference>